<dbReference type="Gene3D" id="3.40.50.720">
    <property type="entry name" value="NAD(P)-binding Rossmann-like Domain"/>
    <property type="match status" value="1"/>
</dbReference>
<gene>
    <name evidence="4" type="ORF">MSAN_00759300</name>
</gene>
<evidence type="ECO:0000256" key="1">
    <source>
        <dbReference type="ARBA" id="ARBA00023002"/>
    </source>
</evidence>
<dbReference type="OrthoDB" id="2735536at2759"/>
<dbReference type="InterPro" id="IPR036291">
    <property type="entry name" value="NAD(P)-bd_dom_sf"/>
</dbReference>
<reference evidence="4" key="1">
    <citation type="submission" date="2020-05" db="EMBL/GenBank/DDBJ databases">
        <title>Mycena genomes resolve the evolution of fungal bioluminescence.</title>
        <authorList>
            <person name="Tsai I.J."/>
        </authorList>
    </citation>
    <scope>NUCLEOTIDE SEQUENCE</scope>
    <source>
        <strain evidence="4">160909Yilan</strain>
    </source>
</reference>
<dbReference type="GO" id="GO:0032259">
    <property type="term" value="P:methylation"/>
    <property type="evidence" value="ECO:0007669"/>
    <property type="project" value="InterPro"/>
</dbReference>
<dbReference type="SUPFAM" id="SSF51735">
    <property type="entry name" value="NAD(P)-binding Rossmann-fold domains"/>
    <property type="match status" value="1"/>
</dbReference>
<keyword evidence="1" id="KW-0560">Oxidoreductase</keyword>
<dbReference type="PANTHER" id="PTHR10366">
    <property type="entry name" value="NAD DEPENDENT EPIMERASE/DEHYDRATASE"/>
    <property type="match status" value="1"/>
</dbReference>
<feature type="domain" description="NAD-dependent epimerase/dehydratase" evidence="3">
    <location>
        <begin position="9"/>
        <end position="264"/>
    </location>
</feature>
<dbReference type="GO" id="GO:0016616">
    <property type="term" value="F:oxidoreductase activity, acting on the CH-OH group of donors, NAD or NADP as acceptor"/>
    <property type="evidence" value="ECO:0007669"/>
    <property type="project" value="TreeGrafter"/>
</dbReference>
<evidence type="ECO:0000256" key="2">
    <source>
        <dbReference type="ARBA" id="ARBA00023445"/>
    </source>
</evidence>
<organism evidence="4 5">
    <name type="scientific">Mycena sanguinolenta</name>
    <dbReference type="NCBI Taxonomy" id="230812"/>
    <lineage>
        <taxon>Eukaryota</taxon>
        <taxon>Fungi</taxon>
        <taxon>Dikarya</taxon>
        <taxon>Basidiomycota</taxon>
        <taxon>Agaricomycotina</taxon>
        <taxon>Agaricomycetes</taxon>
        <taxon>Agaricomycetidae</taxon>
        <taxon>Agaricales</taxon>
        <taxon>Marasmiineae</taxon>
        <taxon>Mycenaceae</taxon>
        <taxon>Mycena</taxon>
    </lineage>
</organism>
<dbReference type="GO" id="GO:0003676">
    <property type="term" value="F:nucleic acid binding"/>
    <property type="evidence" value="ECO:0007669"/>
    <property type="project" value="InterPro"/>
</dbReference>
<dbReference type="InterPro" id="IPR001509">
    <property type="entry name" value="Epimerase_deHydtase"/>
</dbReference>
<protein>
    <recommendedName>
        <fullName evidence="3">NAD-dependent epimerase/dehydratase domain-containing protein</fullName>
    </recommendedName>
</protein>
<evidence type="ECO:0000313" key="5">
    <source>
        <dbReference type="Proteomes" id="UP000623467"/>
    </source>
</evidence>
<keyword evidence="5" id="KW-1185">Reference proteome</keyword>
<dbReference type="EMBL" id="JACAZH010000004">
    <property type="protein sequence ID" value="KAF7371236.1"/>
    <property type="molecule type" value="Genomic_DNA"/>
</dbReference>
<dbReference type="InterPro" id="IPR050425">
    <property type="entry name" value="NAD(P)_dehydrat-like"/>
</dbReference>
<proteinExistence type="inferred from homology"/>
<accession>A0A8H6Z6I2</accession>
<dbReference type="InterPro" id="IPR002052">
    <property type="entry name" value="DNA_methylase_N6_adenine_CS"/>
</dbReference>
<evidence type="ECO:0000259" key="3">
    <source>
        <dbReference type="Pfam" id="PF01370"/>
    </source>
</evidence>
<comment type="caution">
    <text evidence="4">The sequence shown here is derived from an EMBL/GenBank/DDBJ whole genome shotgun (WGS) entry which is preliminary data.</text>
</comment>
<comment type="similarity">
    <text evidence="2">Belongs to the NAD(P)-dependent epimerase/dehydratase family. Dihydroflavonol-4-reductase subfamily.</text>
</comment>
<evidence type="ECO:0000313" key="4">
    <source>
        <dbReference type="EMBL" id="KAF7371236.1"/>
    </source>
</evidence>
<sequence>MPAISSGKVLVSGANGFIGAWVVRTLLEMGFAVRGAVRSIEKGAHLREIFAAYGDKLELIVVADITQEGAFDEAVKGVDAIEHMASPVHFSAVEPEEVIAPTVKGVLGMLHSALKHRTSVKRVVLTSSTGAILQDEAQPKTFSELDWNEQALQQVAKMGSATPGHTKYRAAKTLAERTAWEFVEQHKNEIGWDLVVLNPPFVFGPTIHATPSPDALNLSAREFYKVFTQPSFPATLEKSGNCWVDVRDLARAHALALLNEPAGGERIIISAGPFVWQDWLDAAPDSSKYQKGVAGTGKDAVHMVRYDVRKSARVLGITAYRSMAETARDTVADWEARSW</sequence>
<dbReference type="PROSITE" id="PS00092">
    <property type="entry name" value="N6_MTASE"/>
    <property type="match status" value="1"/>
</dbReference>
<dbReference type="PANTHER" id="PTHR10366:SF564">
    <property type="entry name" value="STEROL-4-ALPHA-CARBOXYLATE 3-DEHYDROGENASE, DECARBOXYLATING"/>
    <property type="match status" value="1"/>
</dbReference>
<dbReference type="Pfam" id="PF01370">
    <property type="entry name" value="Epimerase"/>
    <property type="match status" value="1"/>
</dbReference>
<name>A0A8H6Z6I2_9AGAR</name>
<dbReference type="Proteomes" id="UP000623467">
    <property type="component" value="Unassembled WGS sequence"/>
</dbReference>
<dbReference type="AlphaFoldDB" id="A0A8H6Z6I2"/>
<dbReference type="GO" id="GO:0008168">
    <property type="term" value="F:methyltransferase activity"/>
    <property type="evidence" value="ECO:0007669"/>
    <property type="project" value="InterPro"/>
</dbReference>